<protein>
    <recommendedName>
        <fullName evidence="1">Phosphatidylinositol-specific phospholipase C X domain-containing protein</fullName>
    </recommendedName>
</protein>
<feature type="domain" description="Phosphatidylinositol-specific phospholipase C X" evidence="1">
    <location>
        <begin position="6"/>
        <end position="144"/>
    </location>
</feature>
<dbReference type="VEuPathDB" id="FungiDB:TREMEDRAFT_25826"/>
<dbReference type="Pfam" id="PF00388">
    <property type="entry name" value="PI-PLC-X"/>
    <property type="match status" value="1"/>
</dbReference>
<accession>A0A4Q1BWD0</accession>
<dbReference type="OrthoDB" id="1046782at2759"/>
<comment type="caution">
    <text evidence="2">The sequence shown here is derived from an EMBL/GenBank/DDBJ whole genome shotgun (WGS) entry which is preliminary data.</text>
</comment>
<dbReference type="CDD" id="cd08586">
    <property type="entry name" value="PI-PLCc_BcPLC_like"/>
    <property type="match status" value="1"/>
</dbReference>
<keyword evidence="3" id="KW-1185">Reference proteome</keyword>
<evidence type="ECO:0000259" key="1">
    <source>
        <dbReference type="SMART" id="SM00148"/>
    </source>
</evidence>
<dbReference type="InParanoid" id="A0A4Q1BWD0"/>
<dbReference type="GO" id="GO:0006629">
    <property type="term" value="P:lipid metabolic process"/>
    <property type="evidence" value="ECO:0007669"/>
    <property type="project" value="InterPro"/>
</dbReference>
<dbReference type="SUPFAM" id="SSF51695">
    <property type="entry name" value="PLC-like phosphodiesterases"/>
    <property type="match status" value="1"/>
</dbReference>
<evidence type="ECO:0000313" key="2">
    <source>
        <dbReference type="EMBL" id="RXK42450.1"/>
    </source>
</evidence>
<proteinExistence type="predicted"/>
<dbReference type="PROSITE" id="PS50007">
    <property type="entry name" value="PIPLC_X_DOMAIN"/>
    <property type="match status" value="1"/>
</dbReference>
<dbReference type="InterPro" id="IPR017946">
    <property type="entry name" value="PLC-like_Pdiesterase_TIM-brl"/>
</dbReference>
<dbReference type="Proteomes" id="UP000289152">
    <property type="component" value="Unassembled WGS sequence"/>
</dbReference>
<dbReference type="PANTHER" id="PTHR13593">
    <property type="match status" value="1"/>
</dbReference>
<reference evidence="2 3" key="1">
    <citation type="submission" date="2016-06" db="EMBL/GenBank/DDBJ databases">
        <title>Evolution of pathogenesis and genome organization in the Tremellales.</title>
        <authorList>
            <person name="Cuomo C."/>
            <person name="Litvintseva A."/>
            <person name="Heitman J."/>
            <person name="Chen Y."/>
            <person name="Sun S."/>
            <person name="Springer D."/>
            <person name="Dromer F."/>
            <person name="Young S."/>
            <person name="Zeng Q."/>
            <person name="Chapman S."/>
            <person name="Gujja S."/>
            <person name="Saif S."/>
            <person name="Birren B."/>
        </authorList>
    </citation>
    <scope>NUCLEOTIDE SEQUENCE [LARGE SCALE GENOMIC DNA]</scope>
    <source>
        <strain evidence="2 3">ATCC 28783</strain>
    </source>
</reference>
<dbReference type="InterPro" id="IPR051057">
    <property type="entry name" value="PI-PLC_domain"/>
</dbReference>
<dbReference type="STRING" id="5217.A0A4Q1BWD0"/>
<dbReference type="PANTHER" id="PTHR13593:SF113">
    <property type="entry name" value="SI:DKEY-266F7.9"/>
    <property type="match status" value="1"/>
</dbReference>
<gene>
    <name evidence="2" type="ORF">M231_00004</name>
</gene>
<dbReference type="EMBL" id="SDIL01000001">
    <property type="protein sequence ID" value="RXK42450.1"/>
    <property type="molecule type" value="Genomic_DNA"/>
</dbReference>
<sequence>MSLIPDETPLGAVCMPGTHESCALYGYPISQCQQPVTSISRQLEDGIRFLDVRLRVVGDTLLTYHGPRPQRSSFDQILNSVHTFLDAHPTETLILCIKEEAPPFNARFSSLVYDNLRPYLHLWFLEQRIPSLGEVRGKAILFSRFERKEDSESKAWPDGMGIHPTTWPDSRKEGFEWDCGGTPVKIEDWYRLSSFLEIPEKFQTLKDRLEASGDHQTTTPFTLAYASASSFPLALPTTIAKGFGFPKWGLGVEGVNSRLYRWLLQQLAAGKKVRACVMLDFYRDGWDLAGLLIAMNFIDT</sequence>
<evidence type="ECO:0000313" key="3">
    <source>
        <dbReference type="Proteomes" id="UP000289152"/>
    </source>
</evidence>
<dbReference type="Gene3D" id="3.20.20.190">
    <property type="entry name" value="Phosphatidylinositol (PI) phosphodiesterase"/>
    <property type="match status" value="1"/>
</dbReference>
<name>A0A4Q1BWD0_TREME</name>
<dbReference type="GO" id="GO:0008081">
    <property type="term" value="F:phosphoric diester hydrolase activity"/>
    <property type="evidence" value="ECO:0007669"/>
    <property type="project" value="InterPro"/>
</dbReference>
<dbReference type="AlphaFoldDB" id="A0A4Q1BWD0"/>
<dbReference type="SMART" id="SM00148">
    <property type="entry name" value="PLCXc"/>
    <property type="match status" value="1"/>
</dbReference>
<organism evidence="2 3">
    <name type="scientific">Tremella mesenterica</name>
    <name type="common">Jelly fungus</name>
    <dbReference type="NCBI Taxonomy" id="5217"/>
    <lineage>
        <taxon>Eukaryota</taxon>
        <taxon>Fungi</taxon>
        <taxon>Dikarya</taxon>
        <taxon>Basidiomycota</taxon>
        <taxon>Agaricomycotina</taxon>
        <taxon>Tremellomycetes</taxon>
        <taxon>Tremellales</taxon>
        <taxon>Tremellaceae</taxon>
        <taxon>Tremella</taxon>
    </lineage>
</organism>
<dbReference type="InterPro" id="IPR000909">
    <property type="entry name" value="PLipase_C_PInositol-sp_X_dom"/>
</dbReference>